<dbReference type="Pfam" id="PF13193">
    <property type="entry name" value="AMP-binding_C"/>
    <property type="match status" value="1"/>
</dbReference>
<dbReference type="FunFam" id="3.40.50.980:FF:000001">
    <property type="entry name" value="Non-ribosomal peptide synthetase"/>
    <property type="match status" value="1"/>
</dbReference>
<dbReference type="CDD" id="cd19540">
    <property type="entry name" value="LCL_NRPS-like"/>
    <property type="match status" value="1"/>
</dbReference>
<dbReference type="InterPro" id="IPR045851">
    <property type="entry name" value="AMP-bd_C_sf"/>
</dbReference>
<dbReference type="GO" id="GO:0005829">
    <property type="term" value="C:cytosol"/>
    <property type="evidence" value="ECO:0007669"/>
    <property type="project" value="TreeGrafter"/>
</dbReference>
<accession>A0AAE3KDY0</accession>
<dbReference type="PROSITE" id="PS50075">
    <property type="entry name" value="CARRIER"/>
    <property type="match status" value="1"/>
</dbReference>
<dbReference type="InterPro" id="IPR010071">
    <property type="entry name" value="AA_adenyl_dom"/>
</dbReference>
<dbReference type="Gene3D" id="3.40.50.980">
    <property type="match status" value="4"/>
</dbReference>
<evidence type="ECO:0000256" key="1">
    <source>
        <dbReference type="ARBA" id="ARBA00001957"/>
    </source>
</evidence>
<evidence type="ECO:0000256" key="2">
    <source>
        <dbReference type="ARBA" id="ARBA00022450"/>
    </source>
</evidence>
<dbReference type="GO" id="GO:0072330">
    <property type="term" value="P:monocarboxylic acid biosynthetic process"/>
    <property type="evidence" value="ECO:0007669"/>
    <property type="project" value="UniProtKB-ARBA"/>
</dbReference>
<dbReference type="InterPro" id="IPR009081">
    <property type="entry name" value="PP-bd_ACP"/>
</dbReference>
<evidence type="ECO:0000256" key="3">
    <source>
        <dbReference type="ARBA" id="ARBA00022553"/>
    </source>
</evidence>
<protein>
    <submittedName>
        <fullName evidence="5">Amino acid adenylation domain-containing protein</fullName>
    </submittedName>
</protein>
<comment type="cofactor">
    <cofactor evidence="1">
        <name>pantetheine 4'-phosphate</name>
        <dbReference type="ChEBI" id="CHEBI:47942"/>
    </cofactor>
</comment>
<dbReference type="Gene3D" id="1.10.1200.10">
    <property type="entry name" value="ACP-like"/>
    <property type="match status" value="1"/>
</dbReference>
<dbReference type="InterPro" id="IPR020845">
    <property type="entry name" value="AMP-binding_CS"/>
</dbReference>
<dbReference type="InterPro" id="IPR006162">
    <property type="entry name" value="Ppantetheine_attach_site"/>
</dbReference>
<dbReference type="SMART" id="SM00823">
    <property type="entry name" value="PKS_PP"/>
    <property type="match status" value="1"/>
</dbReference>
<name>A0AAE3KDY0_9PSEU</name>
<dbReference type="InterPro" id="IPR036736">
    <property type="entry name" value="ACP-like_sf"/>
</dbReference>
<feature type="non-terminal residue" evidence="5">
    <location>
        <position position="1497"/>
    </location>
</feature>
<dbReference type="FunFam" id="2.30.38.10:FF:000001">
    <property type="entry name" value="Non-ribosomal peptide synthetase PvdI"/>
    <property type="match status" value="1"/>
</dbReference>
<sequence length="1497" mass="160834">WHRELLGSEDDPDSLVSRQLAFWRSTLADLPEQLRLPTDRPRPEITTHRGHTVRHLLDAELHRQLAELAKQHGASVFMLVQAGFSALFHRLGAGTDIPLGTPVAGRTDDALDELVGMFINTLLLRTDVSGNPDFAELVSRVRETNLAAYANQDVPFERLVEILSPVRSLSRQPLFQVVLAFQNQQTAEVELPGLHTEFRLAPTETAKFDLSFEFTERPDGGIGIAAEYSTDLFDQATVDQLCQRLIALLAAAVAAPRTRISDLNILLPDERAELLRLGDGGSRPLAGREPLALFEAQARRTPDEIAVLAGTETATYADLNARANRLARQLIALGAGPERFVALALPRSVDLLVALVAVLKTGAGYLPVDLAHPAERISYVLADAEPSVVVTTAAQVDRLPASQATAVVLDELATATAIAGRGADDLTDADRLAPVRPAHPAYLIYTSGSTGRPKGVVVTRHNLTDFLDWAVTDYGAANLRSVLASTSLSFDVSVFELFPPLLVGGRVEIVADLLALADRPWSGTTISGVPSVFAALLAGSDLAVSSANVVFAGEALSTQVVRGVRGVLPEARIANIYGPTETTVYTIGAYSDDPAGEAPPIGRPLSNTRAYVLDERLHPVPVGVPGELYLAGEGVTRGYLNRSELTATRFVADPFGPAGDRMYRTGDVVRWLADGNIHYLGRADDQVKIRGFRIELGEVEAALNRLPRVAGAAVAALAGTGGDTGQPTELRLVGYVVAEDGAELDGAALRRRLGAVLPEYMVPSDVLVLPEFPRNANGKLDRRALPVPAPVVPAASAGRMPRTPEEVLLCGLFAEVLGGQQVGVDDDFFMLGGHSLAATRLVNRIRAAFGVDLPLRAVFEAPTVAGIATRLAALDTRRLPLVAGPRPERLPLSSGQQRLWFLNRLEGATATYNVPVALRLRGELDLDALRAAVEDVARRHEALRTVYPDVDGQPYQEIRDELPELVVAATTEEELPATLRAELGRGFDLARELPMRARLYVLGPREHVLLLVAHHIACDGWSAAPLARDLAAAYRARRAGDTTPDWPELPVQYADYTLWQRALLGDEADPDSLAAQQLRFWTQALADLPEELVLPTDRPRPAVASYHGDTVRFALSAELHAALARVARENNASLFMVLQSGLSALFNKLGAGTDIAVGTPIAGRTDHALHELVGFFLNTLVLRADLSGDPSFRTLLARVRESDLAAYAHQDLPFERLVEVLSPVRSLSRPPLFQVVLALQNNVTAEVDLPGLTTESELLNTLAADVDLHFDFIEDTAADGTPNGIEGLVKFSTDLFDAATVLRFVGYLDRLLTSMVSDVDAPLSGFDVLDADERRRVLVDWNDTARDNAGHWEDVVWRVRSFAREMPDEIAVQDDSGAVSYADLVARASALSRRLLDSATGSGVVGVVCDPGIGFAVAVLGVLGAGLAWVPLDPNAPVARTAGLVADAGAGVLVVDPRYRELAEEVGGSARVVVLDDAVDAELVPLRGSGDDLAYVI</sequence>
<dbReference type="PANTHER" id="PTHR45527:SF1">
    <property type="entry name" value="FATTY ACID SYNTHASE"/>
    <property type="match status" value="1"/>
</dbReference>
<dbReference type="Pfam" id="PF00668">
    <property type="entry name" value="Condensation"/>
    <property type="match status" value="2"/>
</dbReference>
<dbReference type="SUPFAM" id="SSF52777">
    <property type="entry name" value="CoA-dependent acyltransferases"/>
    <property type="match status" value="3"/>
</dbReference>
<dbReference type="GO" id="GO:0003824">
    <property type="term" value="F:catalytic activity"/>
    <property type="evidence" value="ECO:0007669"/>
    <property type="project" value="InterPro"/>
</dbReference>
<dbReference type="Gene3D" id="2.30.38.10">
    <property type="entry name" value="Luciferase, Domain 3"/>
    <property type="match status" value="1"/>
</dbReference>
<feature type="domain" description="Carrier" evidence="4">
    <location>
        <begin position="800"/>
        <end position="875"/>
    </location>
</feature>
<dbReference type="FunFam" id="1.10.1200.10:FF:000016">
    <property type="entry name" value="Non-ribosomal peptide synthase"/>
    <property type="match status" value="1"/>
</dbReference>
<evidence type="ECO:0000313" key="6">
    <source>
        <dbReference type="Proteomes" id="UP001206128"/>
    </source>
</evidence>
<keyword evidence="2" id="KW-0596">Phosphopantetheine</keyword>
<evidence type="ECO:0000313" key="5">
    <source>
        <dbReference type="EMBL" id="MCP2163205.1"/>
    </source>
</evidence>
<dbReference type="SUPFAM" id="SSF56801">
    <property type="entry name" value="Acetyl-CoA synthetase-like"/>
    <property type="match status" value="2"/>
</dbReference>
<dbReference type="CDD" id="cd05930">
    <property type="entry name" value="A_NRPS"/>
    <property type="match status" value="1"/>
</dbReference>
<proteinExistence type="predicted"/>
<dbReference type="Proteomes" id="UP001206128">
    <property type="component" value="Unassembled WGS sequence"/>
</dbReference>
<dbReference type="Pfam" id="PF00501">
    <property type="entry name" value="AMP-binding"/>
    <property type="match status" value="2"/>
</dbReference>
<dbReference type="InterPro" id="IPR020806">
    <property type="entry name" value="PKS_PP-bd"/>
</dbReference>
<dbReference type="EMBL" id="JAMTCK010000001">
    <property type="protein sequence ID" value="MCP2163205.1"/>
    <property type="molecule type" value="Genomic_DNA"/>
</dbReference>
<dbReference type="GO" id="GO:0008610">
    <property type="term" value="P:lipid biosynthetic process"/>
    <property type="evidence" value="ECO:0007669"/>
    <property type="project" value="UniProtKB-ARBA"/>
</dbReference>
<dbReference type="GO" id="GO:0043041">
    <property type="term" value="P:amino acid activation for nonribosomal peptide biosynthetic process"/>
    <property type="evidence" value="ECO:0007669"/>
    <property type="project" value="TreeGrafter"/>
</dbReference>
<evidence type="ECO:0000259" key="4">
    <source>
        <dbReference type="PROSITE" id="PS50075"/>
    </source>
</evidence>
<reference evidence="5" key="1">
    <citation type="submission" date="2022-06" db="EMBL/GenBank/DDBJ databases">
        <title>Genomic Encyclopedia of Archaeal and Bacterial Type Strains, Phase II (KMG-II): from individual species to whole genera.</title>
        <authorList>
            <person name="Goeker M."/>
        </authorList>
    </citation>
    <scope>NUCLEOTIDE SEQUENCE</scope>
    <source>
        <strain evidence="5">DSM 43935</strain>
    </source>
</reference>
<dbReference type="SUPFAM" id="SSF47336">
    <property type="entry name" value="ACP-like"/>
    <property type="match status" value="1"/>
</dbReference>
<dbReference type="GO" id="GO:0031177">
    <property type="term" value="F:phosphopantetheine binding"/>
    <property type="evidence" value="ECO:0007669"/>
    <property type="project" value="InterPro"/>
</dbReference>
<dbReference type="RefSeq" id="WP_253765643.1">
    <property type="nucleotide sequence ID" value="NZ_JAMTCK010000001.1"/>
</dbReference>
<dbReference type="Gene3D" id="3.30.559.30">
    <property type="entry name" value="Nonribosomal peptide synthetase, condensation domain"/>
    <property type="match status" value="2"/>
</dbReference>
<dbReference type="PANTHER" id="PTHR45527">
    <property type="entry name" value="NONRIBOSOMAL PEPTIDE SYNTHETASE"/>
    <property type="match status" value="1"/>
</dbReference>
<feature type="non-terminal residue" evidence="5">
    <location>
        <position position="1"/>
    </location>
</feature>
<dbReference type="Pfam" id="PF00550">
    <property type="entry name" value="PP-binding"/>
    <property type="match status" value="1"/>
</dbReference>
<gene>
    <name evidence="5" type="ORF">LX83_000045</name>
</gene>
<dbReference type="NCBIfam" id="TIGR01733">
    <property type="entry name" value="AA-adenyl-dom"/>
    <property type="match status" value="1"/>
</dbReference>
<dbReference type="PROSITE" id="PS00012">
    <property type="entry name" value="PHOSPHOPANTETHEINE"/>
    <property type="match status" value="1"/>
</dbReference>
<dbReference type="FunFam" id="3.30.300.30:FF:000010">
    <property type="entry name" value="Enterobactin synthetase component F"/>
    <property type="match status" value="1"/>
</dbReference>
<dbReference type="Gene3D" id="3.30.300.30">
    <property type="match status" value="1"/>
</dbReference>
<dbReference type="InterPro" id="IPR025110">
    <property type="entry name" value="AMP-bd_C"/>
</dbReference>
<organism evidence="5 6">
    <name type="scientific">Goodfellowiella coeruleoviolacea</name>
    <dbReference type="NCBI Taxonomy" id="334858"/>
    <lineage>
        <taxon>Bacteria</taxon>
        <taxon>Bacillati</taxon>
        <taxon>Actinomycetota</taxon>
        <taxon>Actinomycetes</taxon>
        <taxon>Pseudonocardiales</taxon>
        <taxon>Pseudonocardiaceae</taxon>
        <taxon>Goodfellowiella</taxon>
    </lineage>
</organism>
<keyword evidence="3" id="KW-0597">Phosphoprotein</keyword>
<dbReference type="InterPro" id="IPR023213">
    <property type="entry name" value="CAT-like_dom_sf"/>
</dbReference>
<dbReference type="InterPro" id="IPR001242">
    <property type="entry name" value="Condensation_dom"/>
</dbReference>
<dbReference type="InterPro" id="IPR000873">
    <property type="entry name" value="AMP-dep_synth/lig_dom"/>
</dbReference>
<dbReference type="Gene3D" id="3.30.559.10">
    <property type="entry name" value="Chloramphenicol acetyltransferase-like domain"/>
    <property type="match status" value="2"/>
</dbReference>
<dbReference type="PROSITE" id="PS00455">
    <property type="entry name" value="AMP_BINDING"/>
    <property type="match status" value="1"/>
</dbReference>
<comment type="caution">
    <text evidence="5">The sequence shown here is derived from an EMBL/GenBank/DDBJ whole genome shotgun (WGS) entry which is preliminary data.</text>
</comment>
<dbReference type="GO" id="GO:0044550">
    <property type="term" value="P:secondary metabolite biosynthetic process"/>
    <property type="evidence" value="ECO:0007669"/>
    <property type="project" value="TreeGrafter"/>
</dbReference>
<keyword evidence="6" id="KW-1185">Reference proteome</keyword>
<dbReference type="FunFam" id="3.30.559.30:FF:000001">
    <property type="entry name" value="Non-ribosomal peptide synthetase"/>
    <property type="match status" value="1"/>
</dbReference>